<dbReference type="CDD" id="cd12148">
    <property type="entry name" value="fungal_TF_MHR"/>
    <property type="match status" value="1"/>
</dbReference>
<evidence type="ECO:0000313" key="2">
    <source>
        <dbReference type="Proteomes" id="UP000070444"/>
    </source>
</evidence>
<dbReference type="AlphaFoldDB" id="A0A137P583"/>
<keyword evidence="2" id="KW-1185">Reference proteome</keyword>
<sequence length="521" mass="60983">MTKIKPKKDTDENQDNRKIYYYRFQDRHTKSRLLLNNSNIDIGFSLNIQPSTSSTRDLKSIENNELFLSTTLSQFKSFKEFVSCIIQSDQISFSYFVISCSSLIQNLPKFQRFIKSNIVDLSTCSLSKYSGLPYPLTKPLQLLCQTSFWDNLISVYFQEFHPILPLFSIQSFNSKTISHSLLSAMYFCAYQFSTNQPKEVSEYMEKLEKHNIKNILKNITLDNIRTLVIHTAMAQWGGKMELAKSLQSHLSRMSYLLGLHLDYGKLSPIDRYNRNILFCIVRKVNIELSGSRNFTPNYLTELGNNKARLYDPKWHLPSPHSPLYLNNPLENQLYSLCLTQFFKFNDISSKNMQFHLFYNKEASTFNSIWNSKVNAIKVLFEDAIGSLKQLKLIYKEFQQIIDPFEIRVRMAYHESMIKMYEVLKHKYKSLSSKDITNILEHCDHLHQEIIANSNNSIYSQFFAHIVGLNYLSVYSKCTTFQKQTTKQRLHDLILYMNDRFVSNLSLNYLVLKTGFESLDEN</sequence>
<organism evidence="1 2">
    <name type="scientific">Conidiobolus coronatus (strain ATCC 28846 / CBS 209.66 / NRRL 28638)</name>
    <name type="common">Delacroixia coronata</name>
    <dbReference type="NCBI Taxonomy" id="796925"/>
    <lineage>
        <taxon>Eukaryota</taxon>
        <taxon>Fungi</taxon>
        <taxon>Fungi incertae sedis</taxon>
        <taxon>Zoopagomycota</taxon>
        <taxon>Entomophthoromycotina</taxon>
        <taxon>Entomophthoromycetes</taxon>
        <taxon>Entomophthorales</taxon>
        <taxon>Ancylistaceae</taxon>
        <taxon>Conidiobolus</taxon>
    </lineage>
</organism>
<name>A0A137P583_CONC2</name>
<evidence type="ECO:0008006" key="3">
    <source>
        <dbReference type="Google" id="ProtNLM"/>
    </source>
</evidence>
<protein>
    <recommendedName>
        <fullName evidence="3">Transcription factor domain-containing protein</fullName>
    </recommendedName>
</protein>
<gene>
    <name evidence="1" type="ORF">CONCODRAFT_7306</name>
</gene>
<dbReference type="EMBL" id="KQ964511">
    <property type="protein sequence ID" value="KXN70165.1"/>
    <property type="molecule type" value="Genomic_DNA"/>
</dbReference>
<dbReference type="Proteomes" id="UP000070444">
    <property type="component" value="Unassembled WGS sequence"/>
</dbReference>
<proteinExistence type="predicted"/>
<reference evidence="1 2" key="1">
    <citation type="journal article" date="2015" name="Genome Biol. Evol.">
        <title>Phylogenomic analyses indicate that early fungi evolved digesting cell walls of algal ancestors of land plants.</title>
        <authorList>
            <person name="Chang Y."/>
            <person name="Wang S."/>
            <person name="Sekimoto S."/>
            <person name="Aerts A.L."/>
            <person name="Choi C."/>
            <person name="Clum A."/>
            <person name="LaButti K.M."/>
            <person name="Lindquist E.A."/>
            <person name="Yee Ngan C."/>
            <person name="Ohm R.A."/>
            <person name="Salamov A.A."/>
            <person name="Grigoriev I.V."/>
            <person name="Spatafora J.W."/>
            <person name="Berbee M.L."/>
        </authorList>
    </citation>
    <scope>NUCLEOTIDE SEQUENCE [LARGE SCALE GENOMIC DNA]</scope>
    <source>
        <strain evidence="1 2">NRRL 28638</strain>
    </source>
</reference>
<evidence type="ECO:0000313" key="1">
    <source>
        <dbReference type="EMBL" id="KXN70165.1"/>
    </source>
</evidence>
<accession>A0A137P583</accession>